<evidence type="ECO:0000256" key="3">
    <source>
        <dbReference type="ARBA" id="ARBA00013133"/>
    </source>
</evidence>
<dbReference type="AlphaFoldDB" id="A0AAV8CSK8"/>
<reference evidence="9" key="1">
    <citation type="submission" date="2022-08" db="EMBL/GenBank/DDBJ databases">
        <authorList>
            <person name="Marques A."/>
        </authorList>
    </citation>
    <scope>NUCLEOTIDE SEQUENCE</scope>
    <source>
        <strain evidence="9">RhyPub2mFocal</strain>
        <tissue evidence="9">Leaves</tissue>
    </source>
</reference>
<comment type="cofactor">
    <cofactor evidence="1">
        <name>Fe(2+)</name>
        <dbReference type="ChEBI" id="CHEBI:29033"/>
    </cofactor>
</comment>
<dbReference type="InterPro" id="IPR011051">
    <property type="entry name" value="RmlC_Cupin_sf"/>
</dbReference>
<organism evidence="9 11">
    <name type="scientific">Rhynchospora pubera</name>
    <dbReference type="NCBI Taxonomy" id="906938"/>
    <lineage>
        <taxon>Eukaryota</taxon>
        <taxon>Viridiplantae</taxon>
        <taxon>Streptophyta</taxon>
        <taxon>Embryophyta</taxon>
        <taxon>Tracheophyta</taxon>
        <taxon>Spermatophyta</taxon>
        <taxon>Magnoliopsida</taxon>
        <taxon>Liliopsida</taxon>
        <taxon>Poales</taxon>
        <taxon>Cyperaceae</taxon>
        <taxon>Cyperoideae</taxon>
        <taxon>Rhynchosporeae</taxon>
        <taxon>Rhynchospora</taxon>
    </lineage>
</organism>
<dbReference type="EMBL" id="JAMFTS010000004">
    <property type="protein sequence ID" value="KAJ4758812.1"/>
    <property type="molecule type" value="Genomic_DNA"/>
</dbReference>
<accession>A0AAV8CSK8</accession>
<protein>
    <recommendedName>
        <fullName evidence="3">cysteine dioxygenase</fullName>
        <ecNumber evidence="3">1.13.11.20</ecNumber>
    </recommendedName>
</protein>
<sequence length="203" mass="22198">MALHDESIQISRVQRLYDACNRVFSSGKAGLPTIRHIRWLQEFLDKIEPGDVGIDAMSDDEGSVDSESSPASPTSRNGLILGKTVKHITYIHIHECEDFSVGGLAKVVSDNQLLDARSKASVLFPKSGGNMHSFYAETPCAILDVLAPPYSEANGRPSTYYTDIPIPNLPGYVVLEETELPDNLTVRGAPYMGPELSVDIEFC</sequence>
<dbReference type="Pfam" id="PF07847">
    <property type="entry name" value="PCO_ADO"/>
    <property type="match status" value="1"/>
</dbReference>
<dbReference type="EMBL" id="JAMFTS010000002">
    <property type="protein sequence ID" value="KAJ4799639.1"/>
    <property type="molecule type" value="Genomic_DNA"/>
</dbReference>
<keyword evidence="5" id="KW-0560">Oxidoreductase</keyword>
<dbReference type="SUPFAM" id="SSF51182">
    <property type="entry name" value="RmlC-like cupins"/>
    <property type="match status" value="1"/>
</dbReference>
<keyword evidence="6" id="KW-0408">Iron</keyword>
<evidence type="ECO:0000313" key="10">
    <source>
        <dbReference type="EMBL" id="KAJ4799639.1"/>
    </source>
</evidence>
<dbReference type="EC" id="1.13.11.20" evidence="3"/>
<evidence type="ECO:0000313" key="9">
    <source>
        <dbReference type="EMBL" id="KAJ4758812.1"/>
    </source>
</evidence>
<dbReference type="PANTHER" id="PTHR22966">
    <property type="entry name" value="2-AMINOETHANETHIOL DIOXYGENASE"/>
    <property type="match status" value="1"/>
</dbReference>
<comment type="similarity">
    <text evidence="2">Belongs to the cysteine dioxygenase family.</text>
</comment>
<dbReference type="GO" id="GO:0046872">
    <property type="term" value="F:metal ion binding"/>
    <property type="evidence" value="ECO:0007669"/>
    <property type="project" value="UniProtKB-KW"/>
</dbReference>
<comment type="catalytic activity">
    <reaction evidence="7">
        <text>L-cysteine + O2 = 3-sulfino-L-alanine + H(+)</text>
        <dbReference type="Rhea" id="RHEA:20441"/>
        <dbReference type="ChEBI" id="CHEBI:15378"/>
        <dbReference type="ChEBI" id="CHEBI:15379"/>
        <dbReference type="ChEBI" id="CHEBI:35235"/>
        <dbReference type="ChEBI" id="CHEBI:61085"/>
        <dbReference type="EC" id="1.13.11.20"/>
    </reaction>
    <physiologicalReaction direction="left-to-right" evidence="7">
        <dbReference type="Rhea" id="RHEA:20442"/>
    </physiologicalReaction>
</comment>
<evidence type="ECO:0000256" key="6">
    <source>
        <dbReference type="ARBA" id="ARBA00023004"/>
    </source>
</evidence>
<gene>
    <name evidence="10" type="ORF">LUZ62_050885</name>
    <name evidence="9" type="ORF">LUZ62_069187</name>
</gene>
<keyword evidence="4" id="KW-0479">Metal-binding</keyword>
<evidence type="ECO:0000256" key="4">
    <source>
        <dbReference type="ARBA" id="ARBA00022723"/>
    </source>
</evidence>
<dbReference type="Proteomes" id="UP001140206">
    <property type="component" value="Chromosome 2"/>
</dbReference>
<proteinExistence type="inferred from homology"/>
<dbReference type="Proteomes" id="UP001140206">
    <property type="component" value="Chromosome 4"/>
</dbReference>
<dbReference type="PANTHER" id="PTHR22966:SF52">
    <property type="entry name" value="CYSTEINE DIOXYGENASE"/>
    <property type="match status" value="1"/>
</dbReference>
<dbReference type="InterPro" id="IPR012864">
    <property type="entry name" value="PCO/ADO"/>
</dbReference>
<dbReference type="GO" id="GO:0070483">
    <property type="term" value="P:detection of hypoxia"/>
    <property type="evidence" value="ECO:0007669"/>
    <property type="project" value="UniProtKB-ARBA"/>
</dbReference>
<evidence type="ECO:0000256" key="1">
    <source>
        <dbReference type="ARBA" id="ARBA00001954"/>
    </source>
</evidence>
<comment type="caution">
    <text evidence="9">The sequence shown here is derived from an EMBL/GenBank/DDBJ whole genome shotgun (WGS) entry which is preliminary data.</text>
</comment>
<evidence type="ECO:0000313" key="11">
    <source>
        <dbReference type="Proteomes" id="UP001140206"/>
    </source>
</evidence>
<evidence type="ECO:0000256" key="2">
    <source>
        <dbReference type="ARBA" id="ARBA00006622"/>
    </source>
</evidence>
<dbReference type="GO" id="GO:0017172">
    <property type="term" value="F:cysteine dioxygenase activity"/>
    <property type="evidence" value="ECO:0007669"/>
    <property type="project" value="UniProtKB-EC"/>
</dbReference>
<evidence type="ECO:0000256" key="8">
    <source>
        <dbReference type="SAM" id="MobiDB-lite"/>
    </source>
</evidence>
<evidence type="ECO:0000256" key="7">
    <source>
        <dbReference type="ARBA" id="ARBA00024284"/>
    </source>
</evidence>
<feature type="region of interest" description="Disordered" evidence="8">
    <location>
        <begin position="55"/>
        <end position="78"/>
    </location>
</feature>
<keyword evidence="11" id="KW-1185">Reference proteome</keyword>
<name>A0AAV8CSK8_9POAL</name>
<evidence type="ECO:0000256" key="5">
    <source>
        <dbReference type="ARBA" id="ARBA00023002"/>
    </source>
</evidence>